<keyword evidence="7" id="KW-1185">Reference proteome</keyword>
<dbReference type="EMBL" id="CP007481">
    <property type="protein sequence ID" value="AHX11001.1"/>
    <property type="molecule type" value="Genomic_DNA"/>
</dbReference>
<feature type="region of interest" description="Disordered" evidence="4">
    <location>
        <begin position="1307"/>
        <end position="1388"/>
    </location>
</feature>
<evidence type="ECO:0000313" key="7">
    <source>
        <dbReference type="Proteomes" id="UP000023755"/>
    </source>
</evidence>
<feature type="repeat" description="ANK" evidence="3">
    <location>
        <begin position="893"/>
        <end position="916"/>
    </location>
</feature>
<evidence type="ECO:0000256" key="2">
    <source>
        <dbReference type="ARBA" id="ARBA00023043"/>
    </source>
</evidence>
<dbReference type="PANTHER" id="PTHR24123:SF33">
    <property type="entry name" value="PROTEIN HOS4"/>
    <property type="match status" value="1"/>
</dbReference>
<dbReference type="InterPro" id="IPR051165">
    <property type="entry name" value="Multifunctional_ANK_Repeat"/>
</dbReference>
<name>X5H394_9RICK</name>
<dbReference type="Gene3D" id="1.25.40.20">
    <property type="entry name" value="Ankyrin repeat-containing domain"/>
    <property type="match status" value="5"/>
</dbReference>
<dbReference type="InterPro" id="IPR036770">
    <property type="entry name" value="Ankyrin_rpt-contain_sf"/>
</dbReference>
<dbReference type="PROSITE" id="PS50088">
    <property type="entry name" value="ANK_REPEAT"/>
    <property type="match status" value="1"/>
</dbReference>
<evidence type="ECO:0000313" key="6">
    <source>
        <dbReference type="EMBL" id="AHX11001.1"/>
    </source>
</evidence>
<proteinExistence type="predicted"/>
<dbReference type="PANTHER" id="PTHR24123">
    <property type="entry name" value="ANKYRIN REPEAT-CONTAINING"/>
    <property type="match status" value="1"/>
</dbReference>
<evidence type="ECO:0000256" key="4">
    <source>
        <dbReference type="SAM" id="MobiDB-lite"/>
    </source>
</evidence>
<feature type="transmembrane region" description="Helical" evidence="5">
    <location>
        <begin position="1233"/>
        <end position="1250"/>
    </location>
</feature>
<evidence type="ECO:0000256" key="1">
    <source>
        <dbReference type="ARBA" id="ARBA00022737"/>
    </source>
</evidence>
<dbReference type="HOGENOM" id="CLU_255105_0_0_5"/>
<protein>
    <submittedName>
        <fullName evidence="6">Ankyrin repeat family protein</fullName>
    </submittedName>
</protein>
<evidence type="ECO:0000256" key="3">
    <source>
        <dbReference type="PROSITE-ProRule" id="PRU00023"/>
    </source>
</evidence>
<feature type="compositionally biased region" description="Low complexity" evidence="4">
    <location>
        <begin position="1367"/>
        <end position="1380"/>
    </location>
</feature>
<dbReference type="PROSITE" id="PS50297">
    <property type="entry name" value="ANK_REP_REGION"/>
    <property type="match status" value="1"/>
</dbReference>
<keyword evidence="1" id="KW-0677">Repeat</keyword>
<feature type="transmembrane region" description="Helical" evidence="5">
    <location>
        <begin position="1262"/>
        <end position="1283"/>
    </location>
</feature>
<dbReference type="KEGG" id="nhm:NHE_0026"/>
<dbReference type="STRING" id="1286528.NHE_0026"/>
<dbReference type="Proteomes" id="UP000023755">
    <property type="component" value="Chromosome"/>
</dbReference>
<organism evidence="6 7">
    <name type="scientific">Neorickettsia helminthoeca str. Oregon</name>
    <dbReference type="NCBI Taxonomy" id="1286528"/>
    <lineage>
        <taxon>Bacteria</taxon>
        <taxon>Pseudomonadati</taxon>
        <taxon>Pseudomonadota</taxon>
        <taxon>Alphaproteobacteria</taxon>
        <taxon>Rickettsiales</taxon>
        <taxon>Anaplasmataceae</taxon>
        <taxon>Neorickettsia</taxon>
    </lineage>
</organism>
<dbReference type="SUPFAM" id="SSF48403">
    <property type="entry name" value="Ankyrin repeat"/>
    <property type="match status" value="3"/>
</dbReference>
<dbReference type="InterPro" id="IPR002110">
    <property type="entry name" value="Ankyrin_rpt"/>
</dbReference>
<evidence type="ECO:0000256" key="5">
    <source>
        <dbReference type="SAM" id="Phobius"/>
    </source>
</evidence>
<accession>X5H394</accession>
<dbReference type="Pfam" id="PF12796">
    <property type="entry name" value="Ank_2"/>
    <property type="match status" value="1"/>
</dbReference>
<keyword evidence="2 3" id="KW-0040">ANK repeat</keyword>
<sequence>MLQGVPSFPNISDPNLSAERCLLLALSPVTYVGGGSDGSCVLDHIARTGDTEGLRQVAVAIAQGKQTGGVSPLHILFVFLSARSVPIAARAGNVDFLSTISALARSASLDPVYAIHSPMHALGPELYAAVLASGLYREATGKGLSPVDYAGRSVCGLLIEGGVSCATLQTFLEKFPKSRRHSLFVCMDEVPGLPAPDGIQRDSGSAFTDLGYSLFNRFCNPTSAQSRESAFGILMRLAKLLAPEDLERIFTSQDSTGASLAVLCPRMVSHGEFKKLAARVPILLCNDVVRQMLLSPGCEGTLLHCPMNPERRPLIRHLVRRFSPEERAKLLFDLLVMRGPCGVSAAYSLALNGEKGLLEEFLGWISDGVEKERAARIFAHIFSAPLDLLVSSGTLHPVRPGERGVSMRESLLQLTARTGNIQLLELYLRCPGVQLDVFDVRDDNGYGPVGAALVGGHEGLAVRVLGALVQCSDQRLNVGEILCGPGPGSAPLLVAAMQGQNAALALMLELIRRKCPDAQVRDLMTSSNSAGQTTLHIMMENECGAAIGPLLVMLRERIKADAGTATALLMPLLCARDADGNTPLHLGLQRGNGGLVLSLLKLLSPGDLLEVCKTSNSGGVSVLQAALLCGNRQVLKLLQKSLNPDQLGEILVCEDHTSRTPLHAATLSGDVELFSLVLGLLGSEAAAGLASLCDINGNGLLTAAVGSGNGGMVRAVLAAFPDFLKETHDHNNEGQNILHAAVGSGDPAILHLILGQLSANSVVQLCCCSDRYANTPLHMAVAMRNIALLRLMLQKVKQCSLGDRDGIFCTTDSSGSTVLHLAVALGDVEMVKLVADTMSTEALYGVMLLDDVSQARGPLHTAAVFGNVEIVKCLVERLSPEQLFKVLSRVDLSGNTPFCLAAAHGNVEIVKLFIKRLGKECYCKFLSSSIREVLAETSERAQEDPSSRGDAALNILVNAAVANHPGVITQILKPLSAERRFAILAHYTYGCAFTPLHMAVLHNNLDCANALLRSLMLSGGDSSYVCAILAQPVSGLTPLHCVTSVNAVQTIARCNIGRPDMCEMLRIAATTPQVPGAPVCVPNGMNPMQAIIMGPSGDGSTVNPNAVDIVIAMLGLLGDDPRLIQRAVASTDSLGRNLLGVLVSSGGISYGAARRMFSYLVQHDVNVTALLHYKGEPIGKSAMDIINERAVGEPDMFQFILRDYAAEVVRAQYKRKHIDIPARRRRIEVSTCLLLSTALVLTLGVAALAVSHASRDKSDMLLVNVLIGVVVAAVLCALFALVVSCMQSSDSPALEGQDVVCNTGTFPAPGLPPAGEGATQRPPLSGSRDPVLGLRADSFVPDSSGGSSGSVVLAESEGGLSEQPEQGPSSSVDPVDGVVSRPQRRRSI</sequence>
<gene>
    <name evidence="6" type="ORF">NHE_0026</name>
</gene>
<dbReference type="Pfam" id="PF00023">
    <property type="entry name" value="Ank"/>
    <property type="match status" value="1"/>
</dbReference>
<keyword evidence="5" id="KW-0472">Membrane</keyword>
<feature type="compositionally biased region" description="Low complexity" evidence="4">
    <location>
        <begin position="1343"/>
        <end position="1359"/>
    </location>
</feature>
<keyword evidence="5" id="KW-0812">Transmembrane</keyword>
<keyword evidence="5" id="KW-1133">Transmembrane helix</keyword>
<reference evidence="6 7" key="1">
    <citation type="submission" date="2014-03" db="EMBL/GenBank/DDBJ databases">
        <title>Sequencing and Comparison of Genomes and Transcriptome Profiles of Human Ehrlichiosis Agents.</title>
        <authorList>
            <person name="Lin M."/>
            <person name="Daugherty S.C."/>
            <person name="Nagaraj S."/>
            <person name="Cheng Z."/>
            <person name="Xiong Q."/>
            <person name="Lin F.-Y."/>
            <person name="Sengamalay N."/>
            <person name="Ott S."/>
            <person name="Godinez A."/>
            <person name="Tallon L.J."/>
            <person name="Sadzewicz L."/>
            <person name="Fraser C.M."/>
            <person name="Dunning Hotopp J.C."/>
            <person name="Rikihisa Y."/>
        </authorList>
    </citation>
    <scope>NUCLEOTIDE SEQUENCE [LARGE SCALE GENOMIC DNA]</scope>
    <source>
        <strain evidence="6 7">Oregon</strain>
    </source>
</reference>
<dbReference type="SMART" id="SM00248">
    <property type="entry name" value="ANK"/>
    <property type="match status" value="14"/>
</dbReference>